<feature type="region of interest" description="Disordered" evidence="1">
    <location>
        <begin position="605"/>
        <end position="650"/>
    </location>
</feature>
<feature type="region of interest" description="Disordered" evidence="1">
    <location>
        <begin position="404"/>
        <end position="440"/>
    </location>
</feature>
<evidence type="ECO:0000256" key="1">
    <source>
        <dbReference type="SAM" id="MobiDB-lite"/>
    </source>
</evidence>
<dbReference type="AlphaFoldDB" id="A0A6B0S582"/>
<feature type="region of interest" description="Disordered" evidence="1">
    <location>
        <begin position="26"/>
        <end position="54"/>
    </location>
</feature>
<dbReference type="InterPro" id="IPR001909">
    <property type="entry name" value="KRAB"/>
</dbReference>
<feature type="compositionally biased region" description="Basic and acidic residues" evidence="1">
    <location>
        <begin position="30"/>
        <end position="39"/>
    </location>
</feature>
<dbReference type="EMBL" id="VBQZ03000199">
    <property type="protein sequence ID" value="MXQ97718.1"/>
    <property type="molecule type" value="Genomic_DNA"/>
</dbReference>
<reference evidence="3" key="1">
    <citation type="submission" date="2019-10" db="EMBL/GenBank/DDBJ databases">
        <title>The sequence and de novo assembly of the wild yak genome.</title>
        <authorList>
            <person name="Liu Y."/>
        </authorList>
    </citation>
    <scope>NUCLEOTIDE SEQUENCE [LARGE SCALE GENOMIC DNA]</scope>
    <source>
        <strain evidence="3">WY2019</strain>
    </source>
</reference>
<protein>
    <recommendedName>
        <fullName evidence="2">KRAB domain-containing protein</fullName>
    </recommendedName>
</protein>
<sequence length="650" mass="72590">MQKLSPQLPKLRVTVHELPRLGEYSGSGRTFDDFPRTDLRTSPAHSKHRETRSLGPALRTETTFPRRHCGACPTATQPRQCFVRLRHLPAPEATGLAISKPDVISFLEQGKEPWTVEEVVTEGLCPVLKSRFTLPLMVMWSLSSQSLNTVVFPYQDSPKDAAIKSIGAEEPLKSLTGFQKQQFEPGKAGSRSELLLKHHLPGLKLSCCYQTPKYGGSISGVQVGENRKFYKDPENSSFQDDWECKGTFEIYHRNQKESSSQVITTHEETHTLRQQTSPRAARGRRPENSETSATRTRSPRCLRDRKCPPQNNARALRGSREFAQPSVRVRGLTNVVRETRTQWAPGPLPGGILVATAACRTGRVWVRQRAGLLLPGRGCPPLLKAGLGDGTGRRFGNGARVRTDAHGGGARYPRGTDALVRGRPWGRGFEPKGAGTGKAAQARRVAADFWRAEAPWDSVLQERPHEGEHGHWASGRHITGISVAEPNIAFLLERGPQPWVMREEDAGAPGAESESTQKSKELSLRKRINGETYHHERVMKKTSSTVSHTTGHFHCDQEQNGVQHQCRFQRKYFLKSDNNDIPILQVRNLLIWCNKSSRTDLTVPKLNTERKSRSHGQAQRTALERHGGHTDTDTGHHRCTPELTEDCPFP</sequence>
<feature type="compositionally biased region" description="Basic and acidic residues" evidence="1">
    <location>
        <begin position="622"/>
        <end position="640"/>
    </location>
</feature>
<dbReference type="Proteomes" id="UP000322234">
    <property type="component" value="Unassembled WGS sequence"/>
</dbReference>
<comment type="caution">
    <text evidence="3">The sequence shown here is derived from an EMBL/GenBank/DDBJ whole genome shotgun (WGS) entry which is preliminary data.</text>
</comment>
<accession>A0A6B0S582</accession>
<dbReference type="PROSITE" id="PS50805">
    <property type="entry name" value="KRAB"/>
    <property type="match status" value="1"/>
</dbReference>
<proteinExistence type="predicted"/>
<evidence type="ECO:0000313" key="3">
    <source>
        <dbReference type="EMBL" id="MXQ97718.1"/>
    </source>
</evidence>
<feature type="region of interest" description="Disordered" evidence="1">
    <location>
        <begin position="255"/>
        <end position="321"/>
    </location>
</feature>
<organism evidence="3 4">
    <name type="scientific">Bos mutus</name>
    <name type="common">wild yak</name>
    <dbReference type="NCBI Taxonomy" id="72004"/>
    <lineage>
        <taxon>Eukaryota</taxon>
        <taxon>Metazoa</taxon>
        <taxon>Chordata</taxon>
        <taxon>Craniata</taxon>
        <taxon>Vertebrata</taxon>
        <taxon>Euteleostomi</taxon>
        <taxon>Mammalia</taxon>
        <taxon>Eutheria</taxon>
        <taxon>Laurasiatheria</taxon>
        <taxon>Artiodactyla</taxon>
        <taxon>Ruminantia</taxon>
        <taxon>Pecora</taxon>
        <taxon>Bovidae</taxon>
        <taxon>Bovinae</taxon>
        <taxon>Bos</taxon>
    </lineage>
</organism>
<gene>
    <name evidence="3" type="ORF">E5288_WYG007418</name>
</gene>
<keyword evidence="4" id="KW-1185">Reference proteome</keyword>
<evidence type="ECO:0000313" key="4">
    <source>
        <dbReference type="Proteomes" id="UP000322234"/>
    </source>
</evidence>
<feature type="domain" description="KRAB" evidence="2">
    <location>
        <begin position="55"/>
        <end position="126"/>
    </location>
</feature>
<evidence type="ECO:0000259" key="2">
    <source>
        <dbReference type="PROSITE" id="PS50805"/>
    </source>
</evidence>
<dbReference type="GO" id="GO:0006355">
    <property type="term" value="P:regulation of DNA-templated transcription"/>
    <property type="evidence" value="ECO:0007669"/>
    <property type="project" value="InterPro"/>
</dbReference>
<name>A0A6B0S582_9CETA</name>